<dbReference type="PANTHER" id="PTHR38030:SF2">
    <property type="entry name" value="PROTOPORPHYRINOGEN IX DEHYDROGENASE [QUINONE]"/>
    <property type="match status" value="1"/>
</dbReference>
<dbReference type="PANTHER" id="PTHR38030">
    <property type="entry name" value="PROTOPORPHYRINOGEN IX DEHYDROGENASE [MENAQUINONE]"/>
    <property type="match status" value="1"/>
</dbReference>
<reference evidence="2" key="1">
    <citation type="submission" date="2022-12" db="EMBL/GenBank/DDBJ databases">
        <title>Reclassification of two methanogenic archaea species isolated from the Kolyma lowland permafrost.</title>
        <authorList>
            <person name="Trubitsyn V.E."/>
            <person name="Rivkina E.M."/>
            <person name="Shcherbakova V.A."/>
        </authorList>
    </citation>
    <scope>NUCLEOTIDE SEQUENCE</scope>
    <source>
        <strain evidence="2">M2</strain>
        <strain evidence="3">MK4</strain>
    </source>
</reference>
<dbReference type="CDD" id="cd00133">
    <property type="entry name" value="PTS_IIB"/>
    <property type="match status" value="1"/>
</dbReference>
<dbReference type="Gene3D" id="3.40.50.360">
    <property type="match status" value="1"/>
</dbReference>
<dbReference type="Proteomes" id="UP001074446">
    <property type="component" value="Unassembled WGS sequence"/>
</dbReference>
<dbReference type="RefSeq" id="WP_048081558.1">
    <property type="nucleotide sequence ID" value="NZ_JAPVER010000020.1"/>
</dbReference>
<dbReference type="EMBL" id="JAPVER010000020">
    <property type="protein sequence ID" value="MCZ3365602.1"/>
    <property type="molecule type" value="Genomic_DNA"/>
</dbReference>
<dbReference type="GO" id="GO:0010181">
    <property type="term" value="F:FMN binding"/>
    <property type="evidence" value="ECO:0007669"/>
    <property type="project" value="InterPro"/>
</dbReference>
<name>A0A9E4ZU05_9EURY</name>
<keyword evidence="4" id="KW-1185">Reference proteome</keyword>
<organism evidence="2 4">
    <name type="scientific">Methanobacterium veterum</name>
    <dbReference type="NCBI Taxonomy" id="408577"/>
    <lineage>
        <taxon>Archaea</taxon>
        <taxon>Methanobacteriati</taxon>
        <taxon>Methanobacteriota</taxon>
        <taxon>Methanomada group</taxon>
        <taxon>Methanobacteria</taxon>
        <taxon>Methanobacteriales</taxon>
        <taxon>Methanobacteriaceae</taxon>
        <taxon>Methanobacterium</taxon>
    </lineage>
</organism>
<proteinExistence type="predicted"/>
<dbReference type="Proteomes" id="UP001068021">
    <property type="component" value="Unassembled WGS sequence"/>
</dbReference>
<sequence length="180" mass="20122">MKILIVYGTRYGTAAEIAEEIRKVIEKEGIEVDLVDSRGIKNYDISLYDMVIIGSGIKIGKWTKGSLKFLEDNKSALSDKKVALFVTCGAANMEETITEGQEKYLDEVALKYLSGKPVATGLFGSVYDPNANHGLMYKLATKFIIKKGLDKQGIDTSKRIDYRDWDEIRGWALNLANMLK</sequence>
<comment type="caution">
    <text evidence="2">The sequence shown here is derived from an EMBL/GenBank/DDBJ whole genome shotgun (WGS) entry which is preliminary data.</text>
</comment>
<dbReference type="InterPro" id="IPR026816">
    <property type="entry name" value="Flavodoxin_dom"/>
</dbReference>
<evidence type="ECO:0000313" key="3">
    <source>
        <dbReference type="EMBL" id="MCZ3371065.1"/>
    </source>
</evidence>
<dbReference type="InterPro" id="IPR029039">
    <property type="entry name" value="Flavoprotein-like_sf"/>
</dbReference>
<dbReference type="EMBL" id="JAPVES010000024">
    <property type="protein sequence ID" value="MCZ3371065.1"/>
    <property type="molecule type" value="Genomic_DNA"/>
</dbReference>
<accession>A0A9E4ZU05</accession>
<evidence type="ECO:0000313" key="4">
    <source>
        <dbReference type="Proteomes" id="UP001068021"/>
    </source>
</evidence>
<dbReference type="SUPFAM" id="SSF52218">
    <property type="entry name" value="Flavoproteins"/>
    <property type="match status" value="1"/>
</dbReference>
<dbReference type="InterPro" id="IPR008254">
    <property type="entry name" value="Flavodoxin/NO_synth"/>
</dbReference>
<evidence type="ECO:0000313" key="2">
    <source>
        <dbReference type="EMBL" id="MCZ3365602.1"/>
    </source>
</evidence>
<dbReference type="Pfam" id="PF12724">
    <property type="entry name" value="Flavodoxin_5"/>
    <property type="match status" value="1"/>
</dbReference>
<dbReference type="PROSITE" id="PS50902">
    <property type="entry name" value="FLAVODOXIN_LIKE"/>
    <property type="match status" value="1"/>
</dbReference>
<protein>
    <submittedName>
        <fullName evidence="2">Flavodoxin domain-containing protein</fullName>
    </submittedName>
</protein>
<evidence type="ECO:0000259" key="1">
    <source>
        <dbReference type="PROSITE" id="PS50902"/>
    </source>
</evidence>
<feature type="domain" description="Flavodoxin-like" evidence="1">
    <location>
        <begin position="3"/>
        <end position="144"/>
    </location>
</feature>
<dbReference type="GO" id="GO:0006783">
    <property type="term" value="P:heme biosynthetic process"/>
    <property type="evidence" value="ECO:0007669"/>
    <property type="project" value="TreeGrafter"/>
</dbReference>
<dbReference type="GO" id="GO:0070819">
    <property type="term" value="F:menaquinone-dependent protoporphyrinogen oxidase activity"/>
    <property type="evidence" value="ECO:0007669"/>
    <property type="project" value="TreeGrafter"/>
</dbReference>
<dbReference type="InterPro" id="IPR052200">
    <property type="entry name" value="Protoporphyrinogen_IX_DH"/>
</dbReference>
<gene>
    <name evidence="3" type="ORF">O3H35_00285</name>
    <name evidence="2" type="ORF">O3H54_06875</name>
</gene>
<dbReference type="AlphaFoldDB" id="A0A9E4ZU05"/>